<evidence type="ECO:0000259" key="1">
    <source>
        <dbReference type="Pfam" id="PF05050"/>
    </source>
</evidence>
<dbReference type="EMBL" id="DS113735">
    <property type="protein sequence ID" value="EAX96976.1"/>
    <property type="molecule type" value="Genomic_DNA"/>
</dbReference>
<organism evidence="2 3">
    <name type="scientific">Trichomonas vaginalis (strain ATCC PRA-98 / G3)</name>
    <dbReference type="NCBI Taxonomy" id="412133"/>
    <lineage>
        <taxon>Eukaryota</taxon>
        <taxon>Metamonada</taxon>
        <taxon>Parabasalia</taxon>
        <taxon>Trichomonadida</taxon>
        <taxon>Trichomonadidae</taxon>
        <taxon>Trichomonas</taxon>
    </lineage>
</organism>
<dbReference type="AlphaFoldDB" id="A2FDN2"/>
<evidence type="ECO:0000313" key="3">
    <source>
        <dbReference type="Proteomes" id="UP000001542"/>
    </source>
</evidence>
<keyword evidence="2" id="KW-0489">Methyltransferase</keyword>
<dbReference type="SUPFAM" id="SSF53335">
    <property type="entry name" value="S-adenosyl-L-methionine-dependent methyltransferases"/>
    <property type="match status" value="1"/>
</dbReference>
<protein>
    <submittedName>
        <fullName evidence="2">Methyltransferase, FkbM family protein</fullName>
    </submittedName>
</protein>
<reference evidence="2" key="1">
    <citation type="submission" date="2006-10" db="EMBL/GenBank/DDBJ databases">
        <authorList>
            <person name="Amadeo P."/>
            <person name="Zhao Q."/>
            <person name="Wortman J."/>
            <person name="Fraser-Liggett C."/>
            <person name="Carlton J."/>
        </authorList>
    </citation>
    <scope>NUCLEOTIDE SEQUENCE</scope>
    <source>
        <strain evidence="2">G3</strain>
    </source>
</reference>
<dbReference type="InterPro" id="IPR006342">
    <property type="entry name" value="FkbM_mtfrase"/>
</dbReference>
<dbReference type="NCBIfam" id="TIGR01444">
    <property type="entry name" value="fkbM_fam"/>
    <property type="match status" value="1"/>
</dbReference>
<dbReference type="PANTHER" id="PTHR34203:SF15">
    <property type="entry name" value="SLL1173 PROTEIN"/>
    <property type="match status" value="1"/>
</dbReference>
<keyword evidence="2" id="KW-0808">Transferase</keyword>
<name>A2FDN2_TRIV3</name>
<dbReference type="Proteomes" id="UP000001542">
    <property type="component" value="Unassembled WGS sequence"/>
</dbReference>
<dbReference type="InterPro" id="IPR029063">
    <property type="entry name" value="SAM-dependent_MTases_sf"/>
</dbReference>
<keyword evidence="3" id="KW-1185">Reference proteome</keyword>
<dbReference type="RefSeq" id="XP_001309906.1">
    <property type="nucleotide sequence ID" value="XM_001309905.1"/>
</dbReference>
<dbReference type="InParanoid" id="A2FDN2"/>
<dbReference type="VEuPathDB" id="TrichDB:TVAGG3_0258030"/>
<dbReference type="GO" id="GO:0032259">
    <property type="term" value="P:methylation"/>
    <property type="evidence" value="ECO:0007669"/>
    <property type="project" value="UniProtKB-KW"/>
</dbReference>
<reference evidence="2" key="2">
    <citation type="journal article" date="2007" name="Science">
        <title>Draft genome sequence of the sexually transmitted pathogen Trichomonas vaginalis.</title>
        <authorList>
            <person name="Carlton J.M."/>
            <person name="Hirt R.P."/>
            <person name="Silva J.C."/>
            <person name="Delcher A.L."/>
            <person name="Schatz M."/>
            <person name="Zhao Q."/>
            <person name="Wortman J.R."/>
            <person name="Bidwell S.L."/>
            <person name="Alsmark U.C.M."/>
            <person name="Besteiro S."/>
            <person name="Sicheritz-Ponten T."/>
            <person name="Noel C.J."/>
            <person name="Dacks J.B."/>
            <person name="Foster P.G."/>
            <person name="Simillion C."/>
            <person name="Van de Peer Y."/>
            <person name="Miranda-Saavedra D."/>
            <person name="Barton G.J."/>
            <person name="Westrop G.D."/>
            <person name="Mueller S."/>
            <person name="Dessi D."/>
            <person name="Fiori P.L."/>
            <person name="Ren Q."/>
            <person name="Paulsen I."/>
            <person name="Zhang H."/>
            <person name="Bastida-Corcuera F.D."/>
            <person name="Simoes-Barbosa A."/>
            <person name="Brown M.T."/>
            <person name="Hayes R.D."/>
            <person name="Mukherjee M."/>
            <person name="Okumura C.Y."/>
            <person name="Schneider R."/>
            <person name="Smith A.J."/>
            <person name="Vanacova S."/>
            <person name="Villalvazo M."/>
            <person name="Haas B.J."/>
            <person name="Pertea M."/>
            <person name="Feldblyum T.V."/>
            <person name="Utterback T.R."/>
            <person name="Shu C.L."/>
            <person name="Osoegawa K."/>
            <person name="de Jong P.J."/>
            <person name="Hrdy I."/>
            <person name="Horvathova L."/>
            <person name="Zubacova Z."/>
            <person name="Dolezal P."/>
            <person name="Malik S.B."/>
            <person name="Logsdon J.M. Jr."/>
            <person name="Henze K."/>
            <person name="Gupta A."/>
            <person name="Wang C.C."/>
            <person name="Dunne R.L."/>
            <person name="Upcroft J.A."/>
            <person name="Upcroft P."/>
            <person name="White O."/>
            <person name="Salzberg S.L."/>
            <person name="Tang P."/>
            <person name="Chiu C.-H."/>
            <person name="Lee Y.-S."/>
            <person name="Embley T.M."/>
            <person name="Coombs G.H."/>
            <person name="Mottram J.C."/>
            <person name="Tachezy J."/>
            <person name="Fraser-Liggett C.M."/>
            <person name="Johnson P.J."/>
        </authorList>
    </citation>
    <scope>NUCLEOTIDE SEQUENCE [LARGE SCALE GENOMIC DNA]</scope>
    <source>
        <strain evidence="2">G3</strain>
    </source>
</reference>
<dbReference type="Pfam" id="PF05050">
    <property type="entry name" value="Methyltransf_21"/>
    <property type="match status" value="1"/>
</dbReference>
<feature type="domain" description="Methyltransferase FkbM" evidence="1">
    <location>
        <begin position="114"/>
        <end position="263"/>
    </location>
</feature>
<dbReference type="GO" id="GO:0008171">
    <property type="term" value="F:O-methyltransferase activity"/>
    <property type="evidence" value="ECO:0000318"/>
    <property type="project" value="GO_Central"/>
</dbReference>
<dbReference type="Gene3D" id="3.40.50.150">
    <property type="entry name" value="Vaccinia Virus protein VP39"/>
    <property type="match status" value="1"/>
</dbReference>
<dbReference type="InterPro" id="IPR052514">
    <property type="entry name" value="SAM-dependent_MTase"/>
</dbReference>
<dbReference type="KEGG" id="tva:4754753"/>
<accession>A2FDN2</accession>
<dbReference type="OrthoDB" id="10576583at2759"/>
<gene>
    <name evidence="2" type="ORF">TVAG_011250</name>
</gene>
<sequence length="319" mass="37088">MATIVNELISKYQTESFHFIAEQFFSYSINQNKDCKNALNYAAQCILNCNFTCECPPLTEYQKYHSELFEYEQGEGVFNYNVPFKLEEVFHFHHGLRYSDQKIKKYIWDRDILDVGGYFGDSACILQEYTKRHVYSYEISKQVFEDMKETISLNNLQNKVIPIRKGISDTPSLVFNHDSGDLACSLDSKRGKNETLVETSTIDSEVRDRNMKVGFIKADVEGLGYKVLLGAIDTIKKYRPVFEFAVYHSFDELVMIPEMLRNFPNYFFEFHSENTYDISMGELALFAFPAEILYDNIVDPNYTYGSFVPKTHDPIGLFE</sequence>
<dbReference type="VEuPathDB" id="TrichDB:TVAG_011250"/>
<dbReference type="PANTHER" id="PTHR34203">
    <property type="entry name" value="METHYLTRANSFERASE, FKBM FAMILY PROTEIN"/>
    <property type="match status" value="1"/>
</dbReference>
<proteinExistence type="predicted"/>
<evidence type="ECO:0000313" key="2">
    <source>
        <dbReference type="EMBL" id="EAX96976.1"/>
    </source>
</evidence>